<evidence type="ECO:0000313" key="5">
    <source>
        <dbReference type="Proteomes" id="UP000422569"/>
    </source>
</evidence>
<organism evidence="4 5">
    <name type="scientific">Methylocystis parvus</name>
    <dbReference type="NCBI Taxonomy" id="134"/>
    <lineage>
        <taxon>Bacteria</taxon>
        <taxon>Pseudomonadati</taxon>
        <taxon>Pseudomonadota</taxon>
        <taxon>Alphaproteobacteria</taxon>
        <taxon>Hyphomicrobiales</taxon>
        <taxon>Methylocystaceae</taxon>
        <taxon>Methylocystis</taxon>
    </lineage>
</organism>
<keyword evidence="1" id="KW-0472">Membrane</keyword>
<evidence type="ECO:0000256" key="2">
    <source>
        <dbReference type="SAM" id="Coils"/>
    </source>
</evidence>
<evidence type="ECO:0000313" key="4">
    <source>
        <dbReference type="EMBL" id="QGM99355.1"/>
    </source>
</evidence>
<dbReference type="AlphaFoldDB" id="A0A6B8MA99"/>
<dbReference type="SUPFAM" id="SSF103088">
    <property type="entry name" value="OmpA-like"/>
    <property type="match status" value="1"/>
</dbReference>
<dbReference type="Gene3D" id="3.30.1330.60">
    <property type="entry name" value="OmpA-like domain"/>
    <property type="match status" value="1"/>
</dbReference>
<evidence type="ECO:0000259" key="3">
    <source>
        <dbReference type="PROSITE" id="PS51123"/>
    </source>
</evidence>
<reference evidence="4 5" key="1">
    <citation type="submission" date="2019-09" db="EMBL/GenBank/DDBJ databases">
        <title>Isolation and complete genome sequencing of Methylocystis species.</title>
        <authorList>
            <person name="Rumah B.L."/>
            <person name="Stead C.E."/>
            <person name="Stevens B.C."/>
            <person name="Minton N.P."/>
            <person name="Grosse-Honebrink A."/>
            <person name="Zhang Y."/>
        </authorList>
    </citation>
    <scope>NUCLEOTIDE SEQUENCE [LARGE SCALE GENOMIC DNA]</scope>
    <source>
        <strain evidence="4 5">BRCS2</strain>
    </source>
</reference>
<feature type="coiled-coil region" evidence="2">
    <location>
        <begin position="399"/>
        <end position="433"/>
    </location>
</feature>
<dbReference type="GO" id="GO:0016020">
    <property type="term" value="C:membrane"/>
    <property type="evidence" value="ECO:0007669"/>
    <property type="project" value="UniProtKB-UniRule"/>
</dbReference>
<feature type="domain" description="OmpA-like" evidence="3">
    <location>
        <begin position="439"/>
        <end position="554"/>
    </location>
</feature>
<dbReference type="InterPro" id="IPR036737">
    <property type="entry name" value="OmpA-like_sf"/>
</dbReference>
<dbReference type="RefSeq" id="WP_081495629.1">
    <property type="nucleotide sequence ID" value="NZ_CP044331.1"/>
</dbReference>
<name>A0A6B8MA99_9HYPH</name>
<keyword evidence="5" id="KW-1185">Reference proteome</keyword>
<dbReference type="KEGG" id="mpar:F7D14_18960"/>
<dbReference type="PROSITE" id="PS51123">
    <property type="entry name" value="OMPA_2"/>
    <property type="match status" value="1"/>
</dbReference>
<proteinExistence type="predicted"/>
<dbReference type="Pfam" id="PF00691">
    <property type="entry name" value="OmpA"/>
    <property type="match status" value="1"/>
</dbReference>
<keyword evidence="2" id="KW-0175">Coiled coil</keyword>
<dbReference type="Proteomes" id="UP000422569">
    <property type="component" value="Chromosome"/>
</dbReference>
<evidence type="ECO:0000256" key="1">
    <source>
        <dbReference type="PROSITE-ProRule" id="PRU00473"/>
    </source>
</evidence>
<dbReference type="EMBL" id="CP044331">
    <property type="protein sequence ID" value="QGM99355.1"/>
    <property type="molecule type" value="Genomic_DNA"/>
</dbReference>
<protein>
    <submittedName>
        <fullName evidence="4">OmpA family protein</fullName>
    </submittedName>
</protein>
<sequence>MSDMSTSGGAEAFEKIKALLLGDTARRLDQTAERVERLDTRLGDESKFSISTGDALVDAFKHAEEKRPRDLSNALAPSVVSIIRSEIRNSKDMMVEALYPIMGRLVTAAVAGAFRDLVESLNTRIDALVSANSWRLRMRAMATGRSMAEVALAEAEAGRLKRALLLERGSGRLLAIWPVKEDGAEGGNADLESGMIAAITEFATKVYADKGGELRMLDMGAGKVFLRASPQVIVAGEFGGELSGQNERRLDEAFLSIVEMHEKDEASCTPDAIGGLLNGALAAPAKPKSKTPVMIFGAVVAGLIVWFSWQPAVNAYREWRILGAYDEAMAAHPALAQYPLRLVIDPEGGRVVLRGLAANETEPLAIAEAVSHASPYRVEREIQIVALASQTAQDLRAGETRAAATLQEAQSQIEALRGELKEARATLERLTQEHDAPRAKLRRFVENFAVFFSDSDTLIDPGATAARLDQLATLLKESDSGLRVVGYADDVGATVSSRSASRKRADKIVAMLVERGVPRSRLALVSRSTLNPIADSALDTIRSRRVSFELPYAGEFDVR</sequence>
<gene>
    <name evidence="4" type="ORF">F7D14_18960</name>
</gene>
<dbReference type="InterPro" id="IPR006665">
    <property type="entry name" value="OmpA-like"/>
</dbReference>
<accession>A0A6B8MA99</accession>